<keyword evidence="5" id="KW-0472">Membrane</keyword>
<evidence type="ECO:0000256" key="4">
    <source>
        <dbReference type="ARBA" id="ARBA00022927"/>
    </source>
</evidence>
<feature type="region of interest" description="Disordered" evidence="6">
    <location>
        <begin position="313"/>
        <end position="345"/>
    </location>
</feature>
<dbReference type="Proteomes" id="UP001492380">
    <property type="component" value="Unassembled WGS sequence"/>
</dbReference>
<evidence type="ECO:0000259" key="7">
    <source>
        <dbReference type="Pfam" id="PF01602"/>
    </source>
</evidence>
<feature type="compositionally biased region" description="Acidic residues" evidence="6">
    <location>
        <begin position="828"/>
        <end position="871"/>
    </location>
</feature>
<evidence type="ECO:0000313" key="9">
    <source>
        <dbReference type="Proteomes" id="UP001492380"/>
    </source>
</evidence>
<evidence type="ECO:0000256" key="3">
    <source>
        <dbReference type="ARBA" id="ARBA00022448"/>
    </source>
</evidence>
<dbReference type="EMBL" id="JBBWRZ010000005">
    <property type="protein sequence ID" value="KAK8235791.1"/>
    <property type="molecule type" value="Genomic_DNA"/>
</dbReference>
<evidence type="ECO:0000313" key="8">
    <source>
        <dbReference type="EMBL" id="KAK8235791.1"/>
    </source>
</evidence>
<accession>A0ABR1YQS4</accession>
<evidence type="ECO:0000256" key="6">
    <source>
        <dbReference type="SAM" id="MobiDB-lite"/>
    </source>
</evidence>
<evidence type="ECO:0000256" key="5">
    <source>
        <dbReference type="ARBA" id="ARBA00023136"/>
    </source>
</evidence>
<dbReference type="InterPro" id="IPR011989">
    <property type="entry name" value="ARM-like"/>
</dbReference>
<dbReference type="InterPro" id="IPR002553">
    <property type="entry name" value="Clathrin/coatomer_adapt-like_N"/>
</dbReference>
<protein>
    <submittedName>
        <fullName evidence="8">Adaptin N terminal region-domain-containing protein</fullName>
    </submittedName>
</protein>
<feature type="compositionally biased region" description="Low complexity" evidence="6">
    <location>
        <begin position="31"/>
        <end position="46"/>
    </location>
</feature>
<dbReference type="PIRSF" id="PIRSF037096">
    <property type="entry name" value="AP3_complex_beta"/>
    <property type="match status" value="1"/>
</dbReference>
<feature type="domain" description="Clathrin/coatomer adaptor adaptin-like N-terminal" evidence="7">
    <location>
        <begin position="93"/>
        <end position="701"/>
    </location>
</feature>
<name>A0ABR1YQS4_9PEZI</name>
<sequence length="880" mass="96820">MFSILGYSDDDFSSSSLEAGPTPLRKAIRAPRSSNSTPRPPTSSRISRPRPSRNNRMESLSRVSELLETARDLTLEAARDASLRKTSSRPIPAQQLKRLLDSRHEREVLEGLRRIIAMAYRNQPTLPFFSAVIKNIASPSLEIKKLVYIYLLLHAEAEPDTALLSINTIQKSLADSNPQVRALAMRVMSGIRVPVISQIVSLGIKRATGDMSPYVRKAAALAIPKCYKLDPNTMPQLLDYLSILLGDKQYYVAGAAVAAFLEICPERIDLIHPHYRSLIRKLVDMDEWGQLATLRLMTTYARKCFPRRTRRVKRPGLSKNGTNKPTKGFYDESSDESGDEDSADPSSYEEVLVLDPDLEYLLKSLTPLLQSRNSAVIVAVARCYLHLGTPSYLELAIGPLISLLRSSPDVKLIALHNVVRVCMARPEAFVRYSSHFLLRSTDSPQIWRLKLEILTLIFPHSPHHLQSLILAELAHFTGGHDAGLVREAVRAIGRCAQRSSDQRVAARCMRLLLSQISSPDARLVAEALEVVRHLIQRDPEAHRGTVVRLAKNLDTATSPAARASIIWLVGEFASAEPSNNIAADVLRILAKGFAGEAEESKLQILLLAAKVYLQHLLLNPPPKPDASPDKDAADNSSLLLPGDEGGFSEFNDASIVEPKETPAATPPHPIPLLYNYIILLTRYDTSYDLRDRARVYRSLLAVPSATDLASLLLLAPKPVPHAPSPSESRAAYTLGSASLVIGDEGGIVGTGLRGGEEVLPEWVREGEEPDPSLRDEAGVSKEYAYTSPKDRVVPASEQLDRAAKESGFGVGGAADQLNGAKGKTLDDWLAEDEDEDDDDDDETEEETDSEEETEEESEEETESEDDDDDGAGEAQRLVKE</sequence>
<dbReference type="Gene3D" id="1.25.10.10">
    <property type="entry name" value="Leucine-rich Repeat Variant"/>
    <property type="match status" value="1"/>
</dbReference>
<proteinExistence type="inferred from homology"/>
<evidence type="ECO:0000256" key="1">
    <source>
        <dbReference type="ARBA" id="ARBA00004308"/>
    </source>
</evidence>
<feature type="compositionally biased region" description="Acidic residues" evidence="6">
    <location>
        <begin position="332"/>
        <end position="343"/>
    </location>
</feature>
<keyword evidence="3" id="KW-0813">Transport</keyword>
<dbReference type="InterPro" id="IPR026740">
    <property type="entry name" value="AP3_beta"/>
</dbReference>
<feature type="compositionally biased region" description="Basic and acidic residues" evidence="6">
    <location>
        <begin position="788"/>
        <end position="804"/>
    </location>
</feature>
<feature type="region of interest" description="Disordered" evidence="6">
    <location>
        <begin position="1"/>
        <end position="61"/>
    </location>
</feature>
<reference evidence="8 9" key="1">
    <citation type="submission" date="2024-04" db="EMBL/GenBank/DDBJ databases">
        <title>Phyllosticta paracitricarpa is synonymous to the EU quarantine fungus P. citricarpa based on phylogenomic analyses.</title>
        <authorList>
            <consortium name="Lawrence Berkeley National Laboratory"/>
            <person name="Van Ingen-Buijs V.A."/>
            <person name="Van Westerhoven A.C."/>
            <person name="Haridas S."/>
            <person name="Skiadas P."/>
            <person name="Martin F."/>
            <person name="Groenewald J.Z."/>
            <person name="Crous P.W."/>
            <person name="Seidl M.F."/>
        </authorList>
    </citation>
    <scope>NUCLEOTIDE SEQUENCE [LARGE SCALE GENOMIC DNA]</scope>
    <source>
        <strain evidence="8 9">CBS 123374</strain>
    </source>
</reference>
<dbReference type="InterPro" id="IPR026739">
    <property type="entry name" value="AP_beta"/>
</dbReference>
<feature type="region of interest" description="Disordered" evidence="6">
    <location>
        <begin position="761"/>
        <end position="880"/>
    </location>
</feature>
<comment type="similarity">
    <text evidence="2">Belongs to the adaptor complexes large subunit family.</text>
</comment>
<dbReference type="PANTHER" id="PTHR11134">
    <property type="entry name" value="ADAPTOR COMPLEX SUBUNIT BETA FAMILY MEMBER"/>
    <property type="match status" value="1"/>
</dbReference>
<gene>
    <name evidence="8" type="ORF">HDK90DRAFT_256406</name>
</gene>
<dbReference type="InterPro" id="IPR016024">
    <property type="entry name" value="ARM-type_fold"/>
</dbReference>
<comment type="subcellular location">
    <subcellularLocation>
        <location evidence="1">Endomembrane system</location>
    </subcellularLocation>
</comment>
<evidence type="ECO:0000256" key="2">
    <source>
        <dbReference type="ARBA" id="ARBA00006613"/>
    </source>
</evidence>
<comment type="caution">
    <text evidence="8">The sequence shown here is derived from an EMBL/GenBank/DDBJ whole genome shotgun (WGS) entry which is preliminary data.</text>
</comment>
<organism evidence="8 9">
    <name type="scientific">Phyllosticta capitalensis</name>
    <dbReference type="NCBI Taxonomy" id="121624"/>
    <lineage>
        <taxon>Eukaryota</taxon>
        <taxon>Fungi</taxon>
        <taxon>Dikarya</taxon>
        <taxon>Ascomycota</taxon>
        <taxon>Pezizomycotina</taxon>
        <taxon>Dothideomycetes</taxon>
        <taxon>Dothideomycetes incertae sedis</taxon>
        <taxon>Botryosphaeriales</taxon>
        <taxon>Phyllostictaceae</taxon>
        <taxon>Phyllosticta</taxon>
    </lineage>
</organism>
<keyword evidence="4" id="KW-0653">Protein transport</keyword>
<dbReference type="Pfam" id="PF01602">
    <property type="entry name" value="Adaptin_N"/>
    <property type="match status" value="1"/>
</dbReference>
<keyword evidence="9" id="KW-1185">Reference proteome</keyword>
<feature type="compositionally biased region" description="Basic and acidic residues" evidence="6">
    <location>
        <begin position="762"/>
        <end position="779"/>
    </location>
</feature>
<dbReference type="SUPFAM" id="SSF48371">
    <property type="entry name" value="ARM repeat"/>
    <property type="match status" value="1"/>
</dbReference>